<accession>A0A8S9GMC6</accession>
<gene>
    <name evidence="1" type="ORF">F2Q70_00020823</name>
</gene>
<name>A0A8S9GMC6_BRACR</name>
<evidence type="ECO:0000313" key="1">
    <source>
        <dbReference type="EMBL" id="KAF2545486.1"/>
    </source>
</evidence>
<dbReference type="AlphaFoldDB" id="A0A8S9GMC6"/>
<organism evidence="1">
    <name type="scientific">Brassica cretica</name>
    <name type="common">Mustard</name>
    <dbReference type="NCBI Taxonomy" id="69181"/>
    <lineage>
        <taxon>Eukaryota</taxon>
        <taxon>Viridiplantae</taxon>
        <taxon>Streptophyta</taxon>
        <taxon>Embryophyta</taxon>
        <taxon>Tracheophyta</taxon>
        <taxon>Spermatophyta</taxon>
        <taxon>Magnoliopsida</taxon>
        <taxon>eudicotyledons</taxon>
        <taxon>Gunneridae</taxon>
        <taxon>Pentapetalae</taxon>
        <taxon>rosids</taxon>
        <taxon>malvids</taxon>
        <taxon>Brassicales</taxon>
        <taxon>Brassicaceae</taxon>
        <taxon>Brassiceae</taxon>
        <taxon>Brassica</taxon>
    </lineage>
</organism>
<dbReference type="EMBL" id="QGKY02001925">
    <property type="protein sequence ID" value="KAF2545486.1"/>
    <property type="molecule type" value="Genomic_DNA"/>
</dbReference>
<sequence>MLNNRSIRKKMVDLLGQKEAVRRYLPFRCHVANPSVRYLRDGTGAEPYNLCFHQPVPHLLFLSWPICFGWDSQGHALPSYGVDNVWSRFHWVLMAGPRLGLPCFACPGIMSVPRSTEAKCLILISSIAKLWQLALISFLDARI</sequence>
<proteinExistence type="predicted"/>
<comment type="caution">
    <text evidence="1">The sequence shown here is derived from an EMBL/GenBank/DDBJ whole genome shotgun (WGS) entry which is preliminary data.</text>
</comment>
<reference evidence="1" key="1">
    <citation type="submission" date="2019-12" db="EMBL/GenBank/DDBJ databases">
        <title>Genome sequencing and annotation of Brassica cretica.</title>
        <authorList>
            <person name="Studholme D.J."/>
            <person name="Sarris P.F."/>
        </authorList>
    </citation>
    <scope>NUCLEOTIDE SEQUENCE</scope>
    <source>
        <strain evidence="1">PFS-102/07</strain>
        <tissue evidence="1">Leaf</tissue>
    </source>
</reference>
<protein>
    <submittedName>
        <fullName evidence="1">Uncharacterized protein</fullName>
    </submittedName>
</protein>